<dbReference type="GO" id="GO:0005794">
    <property type="term" value="C:Golgi apparatus"/>
    <property type="evidence" value="ECO:0007669"/>
    <property type="project" value="TreeGrafter"/>
</dbReference>
<dbReference type="AlphaFoldDB" id="A0A6G0YJQ3"/>
<feature type="coiled-coil region" evidence="6">
    <location>
        <begin position="379"/>
        <end position="413"/>
    </location>
</feature>
<dbReference type="PROSITE" id="PS50913">
    <property type="entry name" value="GRIP"/>
    <property type="match status" value="1"/>
</dbReference>
<accession>A0A6G0YJQ3</accession>
<reference evidence="8 9" key="1">
    <citation type="submission" date="2019-08" db="EMBL/GenBank/DDBJ databases">
        <title>Whole genome of Aphis craccivora.</title>
        <authorList>
            <person name="Voronova N.V."/>
            <person name="Shulinski R.S."/>
            <person name="Bandarenka Y.V."/>
            <person name="Zhorov D.G."/>
            <person name="Warner D."/>
        </authorList>
    </citation>
    <scope>NUCLEOTIDE SEQUENCE [LARGE SCALE GENOMIC DNA]</scope>
    <source>
        <strain evidence="8">180601</strain>
        <tissue evidence="8">Whole Body</tissue>
    </source>
</reference>
<gene>
    <name evidence="8" type="ORF">FWK35_00016121</name>
</gene>
<feature type="coiled-coil region" evidence="6">
    <location>
        <begin position="28"/>
        <end position="98"/>
    </location>
</feature>
<protein>
    <recommendedName>
        <fullName evidence="7">GRIP domain-containing protein</fullName>
    </recommendedName>
</protein>
<evidence type="ECO:0000256" key="1">
    <source>
        <dbReference type="ARBA" id="ARBA00004184"/>
    </source>
</evidence>
<comment type="subcellular location">
    <subcellularLocation>
        <location evidence="2">Cytoplasm</location>
    </subcellularLocation>
    <subcellularLocation>
        <location evidence="1">Endomembrane system</location>
        <topology evidence="1">Peripheral membrane protein</topology>
    </subcellularLocation>
</comment>
<evidence type="ECO:0000256" key="6">
    <source>
        <dbReference type="SAM" id="Coils"/>
    </source>
</evidence>
<evidence type="ECO:0000256" key="5">
    <source>
        <dbReference type="ARBA" id="ARBA00023136"/>
    </source>
</evidence>
<evidence type="ECO:0000313" key="8">
    <source>
        <dbReference type="EMBL" id="KAF0757318.1"/>
    </source>
</evidence>
<evidence type="ECO:0000256" key="4">
    <source>
        <dbReference type="ARBA" id="ARBA00023054"/>
    </source>
</evidence>
<sequence>MKLVSTMEICNSDDSDDVLQKMSKEEIFTKFQNEIMQLKKENEELHNKERISEEKYCDLQRLYEHSEKQELLNKNKELQEAESVINNQKEKIHILTAQQKDEVEALQKTLQSNKLALDAMKKTLDNEKAFRICAEQEKTNLKEQIKCNTIRYKSLENENKKLNSDKLKLEEDQRKIRQQCNELIQKNISLENHCEKREQAFDSQTDIINKLENNITALNEKLNNYEDTIEENNKLLKQIQLFSKQMETYENEREVYVQRLQNMQKEENVIKCNINNLKQEIDIKNNEINNLVENSSILNSKNVLLSSNINNLHTNFTNCLKLLDEMFEIYVKNHEIQSKKVENNESTLKIEPFMNETFGLLEHTLVEYKLLKLSSKNSEITLKDEINKKEEIIQSLKKKIDNYKQEISKNKITNLNCLETNNPSKNSESSIHKQNIIDTIDNSQLIINSELEKNLKYVYTIKNELLPKQKLLISECKEFVLKKIKEIDNLNISKKNFIENVYLQIVHLKKELICKNKNIQELNTEVLHLKELVTAKDALCNEMDMELQQLKENYDDSNTTPINKAENIYKIRDIDESQEDRSQKLKAIAIKQKKQIADLKQSIENEIKKHSLEKSELMNKITALAEQGKLARCLQQQYDIKCDEYDIKCVEIKELVKKCKQEENQLLEQTKLCTILKSDIETLKNDLTQAHNTIISLKESDKSLNSKIDVLKQEKSAAEILKTDREATIKELSNNLKVSKDKIKSMESELEKLKGEKQKINIRDLELNSYEKTLDELSQKVKEEKQHSQNLEQELGNANNVIDSLHEQIKHLEHIIVTEQERNNQNLHQLEVCRLGLNNAESLLNEKENNLIECQAALNQENILNTNLTNKYDELQKLYETEKENYQLQHSQLTEKIRRMQVEIKTANESILKYTEENQSLLDEFESYKIRAHSVFQKHKQDTVYHAKVAELNEQLQEVTKTLNISKTNLQSVSSELSTKNTEITMLQEEIDKYEKKLSNLSKTISTKDKEIYRLSNEIVNIKSMSENEKTSLNETILSERSAHEKEINRLQQEINLAKEITTNEPESNIVLPVIENKLKKSNSSNHIHDDDEMFSDFASSNESVRKISKSVLMPLADLLSFDNNSVSDPISELNTSQKQLKQLTMMLNDAEKNCSRYEQQNKFLKEDIRRLQRSVDRHNEIQNMEYLKNIIIKFITLSSGVEKYHLVPVINKLLKLSPDEQKQIETIAKGSISDQNSSWSSLFTWSQGT</sequence>
<feature type="domain" description="GRIP" evidence="7">
    <location>
        <begin position="1178"/>
        <end position="1228"/>
    </location>
</feature>
<dbReference type="Proteomes" id="UP000478052">
    <property type="component" value="Unassembled WGS sequence"/>
</dbReference>
<feature type="coiled-coil region" evidence="6">
    <location>
        <begin position="729"/>
        <end position="924"/>
    </location>
</feature>
<feature type="coiled-coil region" evidence="6">
    <location>
        <begin position="949"/>
        <end position="1061"/>
    </location>
</feature>
<dbReference type="InterPro" id="IPR000237">
    <property type="entry name" value="GRIP_dom"/>
</dbReference>
<feature type="coiled-coil region" evidence="6">
    <location>
        <begin position="589"/>
        <end position="700"/>
    </location>
</feature>
<organism evidence="8 9">
    <name type="scientific">Aphis craccivora</name>
    <name type="common">Cowpea aphid</name>
    <dbReference type="NCBI Taxonomy" id="307492"/>
    <lineage>
        <taxon>Eukaryota</taxon>
        <taxon>Metazoa</taxon>
        <taxon>Ecdysozoa</taxon>
        <taxon>Arthropoda</taxon>
        <taxon>Hexapoda</taxon>
        <taxon>Insecta</taxon>
        <taxon>Pterygota</taxon>
        <taxon>Neoptera</taxon>
        <taxon>Paraneoptera</taxon>
        <taxon>Hemiptera</taxon>
        <taxon>Sternorrhyncha</taxon>
        <taxon>Aphidomorpha</taxon>
        <taxon>Aphidoidea</taxon>
        <taxon>Aphididae</taxon>
        <taxon>Aphidini</taxon>
        <taxon>Aphis</taxon>
        <taxon>Aphis</taxon>
    </lineage>
</organism>
<evidence type="ECO:0000313" key="9">
    <source>
        <dbReference type="Proteomes" id="UP000478052"/>
    </source>
</evidence>
<keyword evidence="9" id="KW-1185">Reference proteome</keyword>
<name>A0A6G0YJQ3_APHCR</name>
<dbReference type="Pfam" id="PF01465">
    <property type="entry name" value="GRIP"/>
    <property type="match status" value="1"/>
</dbReference>
<dbReference type="EMBL" id="VUJU01003610">
    <property type="protein sequence ID" value="KAF0757318.1"/>
    <property type="molecule type" value="Genomic_DNA"/>
</dbReference>
<keyword evidence="3" id="KW-0963">Cytoplasm</keyword>
<evidence type="ECO:0000259" key="7">
    <source>
        <dbReference type="PROSITE" id="PS50913"/>
    </source>
</evidence>
<proteinExistence type="predicted"/>
<dbReference type="SMART" id="SM00755">
    <property type="entry name" value="Grip"/>
    <property type="match status" value="1"/>
</dbReference>
<feature type="coiled-coil region" evidence="6">
    <location>
        <begin position="1134"/>
        <end position="1182"/>
    </location>
</feature>
<dbReference type="InterPro" id="IPR051952">
    <property type="entry name" value="Golgi-autophagy_related"/>
</dbReference>
<dbReference type="PANTHER" id="PTHR23157:SF25">
    <property type="entry name" value="GRIP AND COILED-COIL DOMAIN-CONTAINING PROTEIN 1"/>
    <property type="match status" value="1"/>
</dbReference>
<keyword evidence="5" id="KW-0472">Membrane</keyword>
<dbReference type="Gene3D" id="1.10.220.60">
    <property type="entry name" value="GRIP domain"/>
    <property type="match status" value="1"/>
</dbReference>
<comment type="caution">
    <text evidence="8">The sequence shown here is derived from an EMBL/GenBank/DDBJ whole genome shotgun (WGS) entry which is preliminary data.</text>
</comment>
<feature type="coiled-coil region" evidence="6">
    <location>
        <begin position="138"/>
        <end position="294"/>
    </location>
</feature>
<dbReference type="PANTHER" id="PTHR23157">
    <property type="entry name" value="GRIP AND COILED-COIL DOMAIN-CONTAINING PROTEIN 1"/>
    <property type="match status" value="1"/>
</dbReference>
<evidence type="ECO:0000256" key="2">
    <source>
        <dbReference type="ARBA" id="ARBA00004496"/>
    </source>
</evidence>
<keyword evidence="4 6" id="KW-0175">Coiled coil</keyword>
<feature type="coiled-coil region" evidence="6">
    <location>
        <begin position="505"/>
        <end position="560"/>
    </location>
</feature>
<evidence type="ECO:0000256" key="3">
    <source>
        <dbReference type="ARBA" id="ARBA00022490"/>
    </source>
</evidence>
<dbReference type="OrthoDB" id="1926336at2759"/>